<accession>A0A0E9PBB3</accession>
<organism evidence="1">
    <name type="scientific">Anguilla anguilla</name>
    <name type="common">European freshwater eel</name>
    <name type="synonym">Muraena anguilla</name>
    <dbReference type="NCBI Taxonomy" id="7936"/>
    <lineage>
        <taxon>Eukaryota</taxon>
        <taxon>Metazoa</taxon>
        <taxon>Chordata</taxon>
        <taxon>Craniata</taxon>
        <taxon>Vertebrata</taxon>
        <taxon>Euteleostomi</taxon>
        <taxon>Actinopterygii</taxon>
        <taxon>Neopterygii</taxon>
        <taxon>Teleostei</taxon>
        <taxon>Anguilliformes</taxon>
        <taxon>Anguillidae</taxon>
        <taxon>Anguilla</taxon>
    </lineage>
</organism>
<name>A0A0E9PBB3_ANGAN</name>
<dbReference type="EMBL" id="GBXM01107010">
    <property type="protein sequence ID" value="JAH01567.1"/>
    <property type="molecule type" value="Transcribed_RNA"/>
</dbReference>
<proteinExistence type="predicted"/>
<reference evidence="1" key="2">
    <citation type="journal article" date="2015" name="Fish Shellfish Immunol.">
        <title>Early steps in the European eel (Anguilla anguilla)-Vibrio vulnificus interaction in the gills: Role of the RtxA13 toxin.</title>
        <authorList>
            <person name="Callol A."/>
            <person name="Pajuelo D."/>
            <person name="Ebbesson L."/>
            <person name="Teles M."/>
            <person name="MacKenzie S."/>
            <person name="Amaro C."/>
        </authorList>
    </citation>
    <scope>NUCLEOTIDE SEQUENCE</scope>
</reference>
<sequence length="46" mass="5056">MLLESSVSGERVYFVCIFFSSPRTLSLCREPWNDGGGCCLPNVVVS</sequence>
<dbReference type="AlphaFoldDB" id="A0A0E9PBB3"/>
<protein>
    <submittedName>
        <fullName evidence="1">Uncharacterized protein</fullName>
    </submittedName>
</protein>
<reference evidence="1" key="1">
    <citation type="submission" date="2014-11" db="EMBL/GenBank/DDBJ databases">
        <authorList>
            <person name="Amaro Gonzalez C."/>
        </authorList>
    </citation>
    <scope>NUCLEOTIDE SEQUENCE</scope>
</reference>
<evidence type="ECO:0000313" key="1">
    <source>
        <dbReference type="EMBL" id="JAH01567.1"/>
    </source>
</evidence>